<name>A0A2L1VI93_ACINO</name>
<evidence type="ECO:0000313" key="1">
    <source>
        <dbReference type="EMBL" id="AVF44786.1"/>
    </source>
</evidence>
<protein>
    <submittedName>
        <fullName evidence="1">Uncharacterized protein</fullName>
    </submittedName>
</protein>
<gene>
    <name evidence="1" type="ORF">AL533_10485</name>
</gene>
<evidence type="ECO:0000313" key="2">
    <source>
        <dbReference type="Proteomes" id="UP000237921"/>
    </source>
</evidence>
<reference evidence="2" key="1">
    <citation type="submission" date="2017-12" db="EMBL/GenBank/DDBJ databases">
        <title>FDA dAtabase for Regulatory Grade micrObial Sequences (FDA-ARGOS): Supporting development and validation of Infectious Disease Dx tests.</title>
        <authorList>
            <person name="Hoffmann M."/>
            <person name="Allard M."/>
            <person name="Evans P."/>
            <person name="Brown E."/>
            <person name="Tallon L."/>
            <person name="Sadzewicz L."/>
            <person name="Sengamalay N."/>
            <person name="Ott S."/>
            <person name="Godinez A."/>
            <person name="Nagaraj S."/>
            <person name="Vavikolanu K."/>
            <person name="Aluvathingal J."/>
            <person name="Nadendla S."/>
            <person name="Sichtig H."/>
        </authorList>
    </citation>
    <scope>NUCLEOTIDE SEQUENCE [LARGE SCALE GENOMIC DNA]</scope>
    <source>
        <strain evidence="2">FDAARGOS_129</strain>
    </source>
</reference>
<organism evidence="1 2">
    <name type="scientific">Acinetobacter nosocomialis</name>
    <dbReference type="NCBI Taxonomy" id="106654"/>
    <lineage>
        <taxon>Bacteria</taxon>
        <taxon>Pseudomonadati</taxon>
        <taxon>Pseudomonadota</taxon>
        <taxon>Gammaproteobacteria</taxon>
        <taxon>Moraxellales</taxon>
        <taxon>Moraxellaceae</taxon>
        <taxon>Acinetobacter</taxon>
        <taxon>Acinetobacter calcoaceticus/baumannii complex</taxon>
    </lineage>
</organism>
<dbReference type="EMBL" id="CP014019">
    <property type="protein sequence ID" value="AVF44786.1"/>
    <property type="molecule type" value="Genomic_DNA"/>
</dbReference>
<dbReference type="RefSeq" id="WP_000822804.1">
    <property type="nucleotide sequence ID" value="NZ_BKRJ01000032.1"/>
</dbReference>
<proteinExistence type="predicted"/>
<accession>A0A2L1VI93</accession>
<dbReference type="AlphaFoldDB" id="A0A2L1VI93"/>
<dbReference type="Proteomes" id="UP000237921">
    <property type="component" value="Chromosome"/>
</dbReference>
<sequence>MKRITLLKIKQRQNLNLSNFIKDTNLKFKFLDSSDKLPVDESIDFYNEILSLKKSNQMLIEATETQDKVLISKKIINFIKNIPDEDLLFNVSFSQYETFLDDGEYYNISPLPVFKLNKDQISFLFDCYIYNNLYFLAIISDNFKLVLDSYAGNTNSSEPDLPTYEYFEEIK</sequence>